<dbReference type="Proteomes" id="UP000517315">
    <property type="component" value="Unassembled WGS sequence"/>
</dbReference>
<organism evidence="1 2">
    <name type="scientific">Bacillus aerius</name>
    <dbReference type="NCBI Taxonomy" id="293388"/>
    <lineage>
        <taxon>Bacteria</taxon>
        <taxon>Bacillati</taxon>
        <taxon>Bacillota</taxon>
        <taxon>Bacilli</taxon>
        <taxon>Bacillales</taxon>
        <taxon>Bacillaceae</taxon>
        <taxon>Bacillus</taxon>
    </lineage>
</organism>
<gene>
    <name evidence="1" type="ORF">HNP39_003061</name>
</gene>
<evidence type="ECO:0008006" key="3">
    <source>
        <dbReference type="Google" id="ProtNLM"/>
    </source>
</evidence>
<proteinExistence type="predicted"/>
<reference evidence="1 2" key="1">
    <citation type="submission" date="2020-08" db="EMBL/GenBank/DDBJ databases">
        <title>Functional genomics of gut bacteria from endangered species of beetles.</title>
        <authorList>
            <person name="Carlos-Shanley C."/>
        </authorList>
    </citation>
    <scope>NUCLEOTIDE SEQUENCE [LARGE SCALE GENOMIC DNA]</scope>
    <source>
        <strain evidence="1 2">S00152</strain>
    </source>
</reference>
<keyword evidence="2" id="KW-1185">Reference proteome</keyword>
<accession>A0ABR6B5P0</accession>
<name>A0ABR6B5P0_9BACI</name>
<protein>
    <recommendedName>
        <fullName evidence="3">ICEBs1 excisionase</fullName>
    </recommendedName>
</protein>
<comment type="caution">
    <text evidence="1">The sequence shown here is derived from an EMBL/GenBank/DDBJ whole genome shotgun (WGS) entry which is preliminary data.</text>
</comment>
<evidence type="ECO:0000313" key="2">
    <source>
        <dbReference type="Proteomes" id="UP000517315"/>
    </source>
</evidence>
<dbReference type="EMBL" id="JACJIG010000004">
    <property type="protein sequence ID" value="MBA8919305.1"/>
    <property type="molecule type" value="Genomic_DNA"/>
</dbReference>
<evidence type="ECO:0000313" key="1">
    <source>
        <dbReference type="EMBL" id="MBA8919305.1"/>
    </source>
</evidence>
<dbReference type="RefSeq" id="WP_182489458.1">
    <property type="nucleotide sequence ID" value="NZ_JACJIG010000004.1"/>
</dbReference>
<sequence length="62" mass="7429">MKDFLTAKDIQKILKVKQAKSYEIIRELNREMQKQGYKVIRGRVNKAIFEKAYFYNEEVKTG</sequence>
<dbReference type="NCBIfam" id="NF047858">
    <property type="entry name" value="ICEBs1XisBacil"/>
    <property type="match status" value="1"/>
</dbReference>